<dbReference type="EMBL" id="JAKZEU010000003">
    <property type="protein sequence ID" value="MCQ0970822.1"/>
    <property type="molecule type" value="Genomic_DNA"/>
</dbReference>
<evidence type="ECO:0000313" key="3">
    <source>
        <dbReference type="EMBL" id="MCQ0970822.1"/>
    </source>
</evidence>
<dbReference type="Pfam" id="PF01266">
    <property type="entry name" value="DAO"/>
    <property type="match status" value="1"/>
</dbReference>
<evidence type="ECO:0000256" key="1">
    <source>
        <dbReference type="ARBA" id="ARBA00023002"/>
    </source>
</evidence>
<evidence type="ECO:0000313" key="4">
    <source>
        <dbReference type="Proteomes" id="UP001203945"/>
    </source>
</evidence>
<sequence>MAECLVLGAGMVGVSTALSLQARGHAVTLIDRTEPGRETSYGNAGIIQSEAVEPYAMPLGLADLIGIAMGRHPEVRYSARGLTGSARALMLYAWNSRRGPHGRASRVYAGLIAGAARAHDALIGASGAEDLVRRSGWLELYRSDATLEAGAAQAERLRKTYGVWSKVLDSNDLAALEPALRERLAGAVMWPDSWSCIDPGGLVSAYAALFVDRGGQITIADASDIRKEGAGWRAGNHGGQHVVVAMGPWSPTILRRFGLRVPMVLKRGYHRHYEIPNPPLRPMFDTGNAVVMSPMRQGLRIATAADLRPVPHPAPPQLARGEAAARALFDLGAPIEHTPWTGQRPCMPDMLPVIGAVPGQPGLWANFGHGHQGFTLGPVTGEMLAEQIDGATGSEALSPARFA</sequence>
<gene>
    <name evidence="3" type="ORF">MLD63_10330</name>
</gene>
<organism evidence="3 4">
    <name type="scientific">Paracoccus albicereus</name>
    <dbReference type="NCBI Taxonomy" id="2922394"/>
    <lineage>
        <taxon>Bacteria</taxon>
        <taxon>Pseudomonadati</taxon>
        <taxon>Pseudomonadota</taxon>
        <taxon>Alphaproteobacteria</taxon>
        <taxon>Rhodobacterales</taxon>
        <taxon>Paracoccaceae</taxon>
        <taxon>Paracoccus</taxon>
    </lineage>
</organism>
<keyword evidence="4" id="KW-1185">Reference proteome</keyword>
<dbReference type="Gene3D" id="3.30.9.10">
    <property type="entry name" value="D-Amino Acid Oxidase, subunit A, domain 2"/>
    <property type="match status" value="1"/>
</dbReference>
<reference evidence="3 4" key="1">
    <citation type="submission" date="2022-03" db="EMBL/GenBank/DDBJ databases">
        <authorList>
            <person name="He Y."/>
        </authorList>
    </citation>
    <scope>NUCLEOTIDE SEQUENCE [LARGE SCALE GENOMIC DNA]</scope>
    <source>
        <strain evidence="3 4">TK19116</strain>
    </source>
</reference>
<name>A0ABT1MR93_9RHOB</name>
<dbReference type="PANTHER" id="PTHR13847:SF289">
    <property type="entry name" value="GLYCINE OXIDASE"/>
    <property type="match status" value="1"/>
</dbReference>
<dbReference type="InterPro" id="IPR006076">
    <property type="entry name" value="FAD-dep_OxRdtase"/>
</dbReference>
<dbReference type="Gene3D" id="3.50.50.60">
    <property type="entry name" value="FAD/NAD(P)-binding domain"/>
    <property type="match status" value="1"/>
</dbReference>
<dbReference type="InterPro" id="IPR036188">
    <property type="entry name" value="FAD/NAD-bd_sf"/>
</dbReference>
<dbReference type="SUPFAM" id="SSF51905">
    <property type="entry name" value="FAD/NAD(P)-binding domain"/>
    <property type="match status" value="1"/>
</dbReference>
<proteinExistence type="predicted"/>
<protein>
    <submittedName>
        <fullName evidence="3">FAD-binding oxidoreductase</fullName>
    </submittedName>
</protein>
<dbReference type="Proteomes" id="UP001203945">
    <property type="component" value="Unassembled WGS sequence"/>
</dbReference>
<comment type="caution">
    <text evidence="3">The sequence shown here is derived from an EMBL/GenBank/DDBJ whole genome shotgun (WGS) entry which is preliminary data.</text>
</comment>
<accession>A0ABT1MR93</accession>
<evidence type="ECO:0000259" key="2">
    <source>
        <dbReference type="Pfam" id="PF01266"/>
    </source>
</evidence>
<feature type="domain" description="FAD dependent oxidoreductase" evidence="2">
    <location>
        <begin position="5"/>
        <end position="386"/>
    </location>
</feature>
<dbReference type="PANTHER" id="PTHR13847">
    <property type="entry name" value="SARCOSINE DEHYDROGENASE-RELATED"/>
    <property type="match status" value="1"/>
</dbReference>
<keyword evidence="1" id="KW-0560">Oxidoreductase</keyword>
<dbReference type="RefSeq" id="WP_255329831.1">
    <property type="nucleotide sequence ID" value="NZ_JAKZEU010000003.1"/>
</dbReference>